<evidence type="ECO:0000256" key="3">
    <source>
        <dbReference type="ARBA" id="ARBA00023306"/>
    </source>
</evidence>
<evidence type="ECO:0000256" key="1">
    <source>
        <dbReference type="ARBA" id="ARBA00022618"/>
    </source>
</evidence>
<dbReference type="SMART" id="SM00385">
    <property type="entry name" value="CYCLIN"/>
    <property type="match status" value="2"/>
</dbReference>
<dbReference type="InterPro" id="IPR039361">
    <property type="entry name" value="Cyclin"/>
</dbReference>
<dbReference type="CDD" id="cd20512">
    <property type="entry name" value="CYCLIN_CLBs_yeast_rpt2"/>
    <property type="match status" value="1"/>
</dbReference>
<dbReference type="InterPro" id="IPR046965">
    <property type="entry name" value="Cyclin_A/B-like"/>
</dbReference>
<dbReference type="STRING" id="230819.A0A5C3KPF2"/>
<sequence length="543" mass="61059">MSSIPIMRRTTTRTTRTMKDSENASVRPTRTTMRVKAAGATATSIPATSRATAATAASKAKAIANDAEANGGKRKREALAEVTATVKSKKVAIGSLKGKETLAVAPTKPTVAPVQRVTRRTVAAAVPSAAGRDTKCSENTTTLKKKELKPASRVAITKVYSDEAPAADDMKGDEDEAEGSGRAFKKRQLEIAQTREEYLVQQPNESLEDAKTVADQLTAVEQESEAKIEPEPQLWDDLDADDWDDPLMVSEYVHDVCEYWKKTEVETLPKPDYMDLQTEITWEHRGILVDWLLQVHARFNLLPESLFLTVNLLDRFLEKRPISLNKLQLVGLACFFVASKFEETCAPSVNEIVFLADNQYSVAEVIKAEMYILKVLEWDLRCPGPMSWLRRGSKADDCETTARTVAKYLLEIACIERRLVGIVPSHIAAAALWLGRLAVGREDWTPTLERYTTFSEQKIIPVATIMLEYIITSPVQHESLYKKYTAKKYLKCSSYMRQWAFDRWPENSDIHLGRDLERIKEEIRVHRKELEEAAEEEAVRPAH</sequence>
<dbReference type="GO" id="GO:0051301">
    <property type="term" value="P:cell division"/>
    <property type="evidence" value="ECO:0007669"/>
    <property type="project" value="UniProtKB-KW"/>
</dbReference>
<dbReference type="PIRSF" id="PIRSF001771">
    <property type="entry name" value="Cyclin_A_B_D_E"/>
    <property type="match status" value="1"/>
</dbReference>
<evidence type="ECO:0000259" key="7">
    <source>
        <dbReference type="SMART" id="SM01332"/>
    </source>
</evidence>
<accession>A0A5C3KPF2</accession>
<keyword evidence="9" id="KW-1185">Reference proteome</keyword>
<dbReference type="Pfam" id="PF02984">
    <property type="entry name" value="Cyclin_C"/>
    <property type="match status" value="1"/>
</dbReference>
<gene>
    <name evidence="8" type="ORF">FA15DRAFT_521164</name>
</gene>
<dbReference type="InterPro" id="IPR004367">
    <property type="entry name" value="Cyclin_C-dom"/>
</dbReference>
<feature type="domain" description="Cyclin-like" evidence="6">
    <location>
        <begin position="387"/>
        <end position="468"/>
    </location>
</feature>
<organism evidence="8 9">
    <name type="scientific">Coprinopsis marcescibilis</name>
    <name type="common">Agaric fungus</name>
    <name type="synonym">Psathyrella marcescibilis</name>
    <dbReference type="NCBI Taxonomy" id="230819"/>
    <lineage>
        <taxon>Eukaryota</taxon>
        <taxon>Fungi</taxon>
        <taxon>Dikarya</taxon>
        <taxon>Basidiomycota</taxon>
        <taxon>Agaricomycotina</taxon>
        <taxon>Agaricomycetes</taxon>
        <taxon>Agaricomycetidae</taxon>
        <taxon>Agaricales</taxon>
        <taxon>Agaricineae</taxon>
        <taxon>Psathyrellaceae</taxon>
        <taxon>Coprinopsis</taxon>
    </lineage>
</organism>
<keyword evidence="3" id="KW-0131">Cell cycle</keyword>
<dbReference type="AlphaFoldDB" id="A0A5C3KPF2"/>
<reference evidence="8 9" key="1">
    <citation type="journal article" date="2019" name="Nat. Ecol. Evol.">
        <title>Megaphylogeny resolves global patterns of mushroom evolution.</title>
        <authorList>
            <person name="Varga T."/>
            <person name="Krizsan K."/>
            <person name="Foldi C."/>
            <person name="Dima B."/>
            <person name="Sanchez-Garcia M."/>
            <person name="Sanchez-Ramirez S."/>
            <person name="Szollosi G.J."/>
            <person name="Szarkandi J.G."/>
            <person name="Papp V."/>
            <person name="Albert L."/>
            <person name="Andreopoulos W."/>
            <person name="Angelini C."/>
            <person name="Antonin V."/>
            <person name="Barry K.W."/>
            <person name="Bougher N.L."/>
            <person name="Buchanan P."/>
            <person name="Buyck B."/>
            <person name="Bense V."/>
            <person name="Catcheside P."/>
            <person name="Chovatia M."/>
            <person name="Cooper J."/>
            <person name="Damon W."/>
            <person name="Desjardin D."/>
            <person name="Finy P."/>
            <person name="Geml J."/>
            <person name="Haridas S."/>
            <person name="Hughes K."/>
            <person name="Justo A."/>
            <person name="Karasinski D."/>
            <person name="Kautmanova I."/>
            <person name="Kiss B."/>
            <person name="Kocsube S."/>
            <person name="Kotiranta H."/>
            <person name="LaButti K.M."/>
            <person name="Lechner B.E."/>
            <person name="Liimatainen K."/>
            <person name="Lipzen A."/>
            <person name="Lukacs Z."/>
            <person name="Mihaltcheva S."/>
            <person name="Morgado L.N."/>
            <person name="Niskanen T."/>
            <person name="Noordeloos M.E."/>
            <person name="Ohm R.A."/>
            <person name="Ortiz-Santana B."/>
            <person name="Ovrebo C."/>
            <person name="Racz N."/>
            <person name="Riley R."/>
            <person name="Savchenko A."/>
            <person name="Shiryaev A."/>
            <person name="Soop K."/>
            <person name="Spirin V."/>
            <person name="Szebenyi C."/>
            <person name="Tomsovsky M."/>
            <person name="Tulloss R.E."/>
            <person name="Uehling J."/>
            <person name="Grigoriev I.V."/>
            <person name="Vagvolgyi C."/>
            <person name="Papp T."/>
            <person name="Martin F.M."/>
            <person name="Miettinen O."/>
            <person name="Hibbett D.S."/>
            <person name="Nagy L.G."/>
        </authorList>
    </citation>
    <scope>NUCLEOTIDE SEQUENCE [LARGE SCALE GENOMIC DNA]</scope>
    <source>
        <strain evidence="8 9">CBS 121175</strain>
    </source>
</reference>
<evidence type="ECO:0000256" key="4">
    <source>
        <dbReference type="RuleBase" id="RU000383"/>
    </source>
</evidence>
<keyword evidence="1" id="KW-0132">Cell division</keyword>
<dbReference type="FunFam" id="1.10.472.10:FF:000001">
    <property type="entry name" value="G2/mitotic-specific cyclin"/>
    <property type="match status" value="1"/>
</dbReference>
<proteinExistence type="inferred from homology"/>
<evidence type="ECO:0000256" key="5">
    <source>
        <dbReference type="SAM" id="MobiDB-lite"/>
    </source>
</evidence>
<feature type="region of interest" description="Disordered" evidence="5">
    <location>
        <begin position="1"/>
        <end position="27"/>
    </location>
</feature>
<dbReference type="InterPro" id="IPR048258">
    <property type="entry name" value="Cyclins_cyclin-box"/>
</dbReference>
<dbReference type="InterPro" id="IPR036915">
    <property type="entry name" value="Cyclin-like_sf"/>
</dbReference>
<keyword evidence="2 4" id="KW-0195">Cyclin</keyword>
<dbReference type="PANTHER" id="PTHR10177">
    <property type="entry name" value="CYCLINS"/>
    <property type="match status" value="1"/>
</dbReference>
<evidence type="ECO:0000259" key="6">
    <source>
        <dbReference type="SMART" id="SM00385"/>
    </source>
</evidence>
<dbReference type="InterPro" id="IPR006671">
    <property type="entry name" value="Cyclin_N"/>
</dbReference>
<dbReference type="GO" id="GO:0044772">
    <property type="term" value="P:mitotic cell cycle phase transition"/>
    <property type="evidence" value="ECO:0007669"/>
    <property type="project" value="InterPro"/>
</dbReference>
<evidence type="ECO:0000313" key="8">
    <source>
        <dbReference type="EMBL" id="TFK22380.1"/>
    </source>
</evidence>
<comment type="similarity">
    <text evidence="4">Belongs to the cyclin family.</text>
</comment>
<dbReference type="SUPFAM" id="SSF47954">
    <property type="entry name" value="Cyclin-like"/>
    <property type="match status" value="2"/>
</dbReference>
<dbReference type="EMBL" id="ML210242">
    <property type="protein sequence ID" value="TFK22380.1"/>
    <property type="molecule type" value="Genomic_DNA"/>
</dbReference>
<dbReference type="Pfam" id="PF00134">
    <property type="entry name" value="Cyclin_N"/>
    <property type="match status" value="1"/>
</dbReference>
<name>A0A5C3KPF2_COPMA</name>
<evidence type="ECO:0000256" key="2">
    <source>
        <dbReference type="ARBA" id="ARBA00023127"/>
    </source>
</evidence>
<dbReference type="PROSITE" id="PS00292">
    <property type="entry name" value="CYCLINS"/>
    <property type="match status" value="1"/>
</dbReference>
<dbReference type="GO" id="GO:0016538">
    <property type="term" value="F:cyclin-dependent protein serine/threonine kinase regulator activity"/>
    <property type="evidence" value="ECO:0007669"/>
    <property type="project" value="InterPro"/>
</dbReference>
<dbReference type="InterPro" id="IPR013763">
    <property type="entry name" value="Cyclin-like_dom"/>
</dbReference>
<dbReference type="OrthoDB" id="5590282at2759"/>
<feature type="domain" description="Cyclin C-terminal" evidence="7">
    <location>
        <begin position="383"/>
        <end position="498"/>
    </location>
</feature>
<protein>
    <submittedName>
        <fullName evidence="8">Nime/cyclinb</fullName>
    </submittedName>
</protein>
<dbReference type="SMART" id="SM01332">
    <property type="entry name" value="Cyclin_C"/>
    <property type="match status" value="1"/>
</dbReference>
<feature type="domain" description="Cyclin-like" evidence="6">
    <location>
        <begin position="290"/>
        <end position="374"/>
    </location>
</feature>
<evidence type="ECO:0000313" key="9">
    <source>
        <dbReference type="Proteomes" id="UP000307440"/>
    </source>
</evidence>
<dbReference type="Proteomes" id="UP000307440">
    <property type="component" value="Unassembled WGS sequence"/>
</dbReference>
<dbReference type="Gene3D" id="1.10.472.10">
    <property type="entry name" value="Cyclin-like"/>
    <property type="match status" value="2"/>
</dbReference>